<sequence length="154" mass="16608">MLPDTEQTELAVLTGYPFPACHAGSQSQTLSWPAHLALQGEDVAPLARLKELETNGVFNNKGAKLREAVEEIICVKLAPYASGGIRPHRAVYVQASQQRGAHAAREAGRERASGLTAAHTLLDRRGTVHPGLHRMRHSGVVRERQAAAARYACG</sequence>
<dbReference type="EMBL" id="KB467832">
    <property type="protein sequence ID" value="PCH34527.1"/>
    <property type="molecule type" value="Genomic_DNA"/>
</dbReference>
<evidence type="ECO:0000313" key="1">
    <source>
        <dbReference type="EMBL" id="PCH34527.1"/>
    </source>
</evidence>
<proteinExistence type="predicted"/>
<dbReference type="AlphaFoldDB" id="A0A2H3JEW0"/>
<reference evidence="1 2" key="1">
    <citation type="journal article" date="2012" name="Science">
        <title>The Paleozoic origin of enzymatic lignin decomposition reconstructed from 31 fungal genomes.</title>
        <authorList>
            <person name="Floudas D."/>
            <person name="Binder M."/>
            <person name="Riley R."/>
            <person name="Barry K."/>
            <person name="Blanchette R.A."/>
            <person name="Henrissat B."/>
            <person name="Martinez A.T."/>
            <person name="Otillar R."/>
            <person name="Spatafora J.W."/>
            <person name="Yadav J.S."/>
            <person name="Aerts A."/>
            <person name="Benoit I."/>
            <person name="Boyd A."/>
            <person name="Carlson A."/>
            <person name="Copeland A."/>
            <person name="Coutinho P.M."/>
            <person name="de Vries R.P."/>
            <person name="Ferreira P."/>
            <person name="Findley K."/>
            <person name="Foster B."/>
            <person name="Gaskell J."/>
            <person name="Glotzer D."/>
            <person name="Gorecki P."/>
            <person name="Heitman J."/>
            <person name="Hesse C."/>
            <person name="Hori C."/>
            <person name="Igarashi K."/>
            <person name="Jurgens J.A."/>
            <person name="Kallen N."/>
            <person name="Kersten P."/>
            <person name="Kohler A."/>
            <person name="Kuees U."/>
            <person name="Kumar T.K.A."/>
            <person name="Kuo A."/>
            <person name="LaButti K."/>
            <person name="Larrondo L.F."/>
            <person name="Lindquist E."/>
            <person name="Ling A."/>
            <person name="Lombard V."/>
            <person name="Lucas S."/>
            <person name="Lundell T."/>
            <person name="Martin R."/>
            <person name="McLaughlin D.J."/>
            <person name="Morgenstern I."/>
            <person name="Morin E."/>
            <person name="Murat C."/>
            <person name="Nagy L.G."/>
            <person name="Nolan M."/>
            <person name="Ohm R.A."/>
            <person name="Patyshakuliyeva A."/>
            <person name="Rokas A."/>
            <person name="Ruiz-Duenas F.J."/>
            <person name="Sabat G."/>
            <person name="Salamov A."/>
            <person name="Samejima M."/>
            <person name="Schmutz J."/>
            <person name="Slot J.C."/>
            <person name="St John F."/>
            <person name="Stenlid J."/>
            <person name="Sun H."/>
            <person name="Sun S."/>
            <person name="Syed K."/>
            <person name="Tsang A."/>
            <person name="Wiebenga A."/>
            <person name="Young D."/>
            <person name="Pisabarro A."/>
            <person name="Eastwood D.C."/>
            <person name="Martin F."/>
            <person name="Cullen D."/>
            <person name="Grigoriev I.V."/>
            <person name="Hibbett D.S."/>
        </authorList>
    </citation>
    <scope>NUCLEOTIDE SEQUENCE [LARGE SCALE GENOMIC DNA]</scope>
    <source>
        <strain evidence="1 2">MD-104</strain>
    </source>
</reference>
<protein>
    <submittedName>
        <fullName evidence="1">Uncharacterized protein</fullName>
    </submittedName>
</protein>
<gene>
    <name evidence="1" type="ORF">WOLCODRAFT_155180</name>
</gene>
<accession>A0A2H3JEW0</accession>
<dbReference type="Proteomes" id="UP000218811">
    <property type="component" value="Unassembled WGS sequence"/>
</dbReference>
<keyword evidence="2" id="KW-1185">Reference proteome</keyword>
<organism evidence="1 2">
    <name type="scientific">Wolfiporia cocos (strain MD-104)</name>
    <name type="common">Brown rot fungus</name>
    <dbReference type="NCBI Taxonomy" id="742152"/>
    <lineage>
        <taxon>Eukaryota</taxon>
        <taxon>Fungi</taxon>
        <taxon>Dikarya</taxon>
        <taxon>Basidiomycota</taxon>
        <taxon>Agaricomycotina</taxon>
        <taxon>Agaricomycetes</taxon>
        <taxon>Polyporales</taxon>
        <taxon>Phaeolaceae</taxon>
        <taxon>Wolfiporia</taxon>
    </lineage>
</organism>
<dbReference type="OrthoDB" id="331602at2759"/>
<name>A0A2H3JEW0_WOLCO</name>
<evidence type="ECO:0000313" key="2">
    <source>
        <dbReference type="Proteomes" id="UP000218811"/>
    </source>
</evidence>